<keyword evidence="7" id="KW-0863">Zinc-finger</keyword>
<dbReference type="STRING" id="52247.A0A4T0X553"/>
<proteinExistence type="inferred from homology"/>
<evidence type="ECO:0000313" key="15">
    <source>
        <dbReference type="Proteomes" id="UP000307173"/>
    </source>
</evidence>
<sequence length="243" mass="27580">MNRIQILDSILLQNQVNSLLNDQLSAFEHRSLPRNIRRFYTQHGDILKLIIECILLKMFVIDRNGTYADILTGQRLSSTKLSRYLFVIGTLIKQNTSIPLLNKFSTIANFLNSIVFLNEGIYPTLLHRITHTKYINVSTSLTSNPESISYEFQDRQLIWSAFAEAAAALQLPRLWNRNIKKNQKNNQLVVVNNGICPMDGHIVCNAHIVNCCGKIYCYICAVNLIGDNCLSCGKLVESVSVYI</sequence>
<dbReference type="InterPro" id="IPR006845">
    <property type="entry name" value="Pex_N"/>
</dbReference>
<keyword evidence="9" id="KW-0653">Protein transport</keyword>
<keyword evidence="5" id="KW-0812">Transmembrane</keyword>
<keyword evidence="10" id="KW-1133">Transmembrane helix</keyword>
<evidence type="ECO:0000256" key="5">
    <source>
        <dbReference type="ARBA" id="ARBA00022692"/>
    </source>
</evidence>
<dbReference type="Proteomes" id="UP000307173">
    <property type="component" value="Unassembled WGS sequence"/>
</dbReference>
<name>A0A4T0X553_9ASCO</name>
<keyword evidence="12" id="KW-0576">Peroxisome</keyword>
<evidence type="ECO:0000256" key="4">
    <source>
        <dbReference type="ARBA" id="ARBA00022448"/>
    </source>
</evidence>
<accession>A0A4T0X553</accession>
<evidence type="ECO:0000256" key="7">
    <source>
        <dbReference type="ARBA" id="ARBA00022771"/>
    </source>
</evidence>
<evidence type="ECO:0000256" key="11">
    <source>
        <dbReference type="ARBA" id="ARBA00023136"/>
    </source>
</evidence>
<evidence type="ECO:0000259" key="13">
    <source>
        <dbReference type="Pfam" id="PF04757"/>
    </source>
</evidence>
<comment type="similarity">
    <text evidence="3">Belongs to the pex2/pex10/pex12 family.</text>
</comment>
<evidence type="ECO:0000256" key="9">
    <source>
        <dbReference type="ARBA" id="ARBA00022927"/>
    </source>
</evidence>
<reference evidence="14 15" key="1">
    <citation type="journal article" date="2019" name="Front. Genet.">
        <title>Whole-Genome Sequencing of the Opportunistic Yeast Pathogen Candida inconspicua Uncovers Its Hybrid Origin.</title>
        <authorList>
            <person name="Mixao V."/>
            <person name="Hansen A.P."/>
            <person name="Saus E."/>
            <person name="Boekhout T."/>
            <person name="Lass-Florl C."/>
            <person name="Gabaldon T."/>
        </authorList>
    </citation>
    <scope>NUCLEOTIDE SEQUENCE [LARGE SCALE GENOMIC DNA]</scope>
    <source>
        <strain evidence="14 15">CBS 180</strain>
    </source>
</reference>
<keyword evidence="4" id="KW-0813">Transport</keyword>
<protein>
    <recommendedName>
        <fullName evidence="13">Pex N-terminal domain-containing protein</fullName>
    </recommendedName>
</protein>
<evidence type="ECO:0000256" key="6">
    <source>
        <dbReference type="ARBA" id="ARBA00022723"/>
    </source>
</evidence>
<comment type="caution">
    <text evidence="14">The sequence shown here is derived from an EMBL/GenBank/DDBJ whole genome shotgun (WGS) entry which is preliminary data.</text>
</comment>
<keyword evidence="6" id="KW-0479">Metal-binding</keyword>
<comment type="subcellular location">
    <subcellularLocation>
        <location evidence="1">Peroxisome membrane</location>
        <topology evidence="1">Multi-pass membrane protein</topology>
    </subcellularLocation>
</comment>
<dbReference type="GO" id="GO:0008270">
    <property type="term" value="F:zinc ion binding"/>
    <property type="evidence" value="ECO:0007669"/>
    <property type="project" value="UniProtKB-KW"/>
</dbReference>
<comment type="pathway">
    <text evidence="2">Protein modification; protein ubiquitination.</text>
</comment>
<evidence type="ECO:0000256" key="2">
    <source>
        <dbReference type="ARBA" id="ARBA00004906"/>
    </source>
</evidence>
<dbReference type="Pfam" id="PF04757">
    <property type="entry name" value="Pex2_Pex12"/>
    <property type="match status" value="1"/>
</dbReference>
<dbReference type="GO" id="GO:0016562">
    <property type="term" value="P:protein import into peroxisome matrix, receptor recycling"/>
    <property type="evidence" value="ECO:0007669"/>
    <property type="project" value="UniProtKB-ARBA"/>
</dbReference>
<keyword evidence="15" id="KW-1185">Reference proteome</keyword>
<dbReference type="GO" id="GO:0005778">
    <property type="term" value="C:peroxisomal membrane"/>
    <property type="evidence" value="ECO:0007669"/>
    <property type="project" value="UniProtKB-SubCell"/>
</dbReference>
<dbReference type="OrthoDB" id="1701437at2759"/>
<dbReference type="AlphaFoldDB" id="A0A4T0X553"/>
<dbReference type="GO" id="GO:0016567">
    <property type="term" value="P:protein ubiquitination"/>
    <property type="evidence" value="ECO:0007669"/>
    <property type="project" value="UniProtKB-ARBA"/>
</dbReference>
<feature type="domain" description="Pex N-terminal" evidence="13">
    <location>
        <begin position="97"/>
        <end position="170"/>
    </location>
</feature>
<organism evidence="14 15">
    <name type="scientific">Pichia inconspicua</name>
    <dbReference type="NCBI Taxonomy" id="52247"/>
    <lineage>
        <taxon>Eukaryota</taxon>
        <taxon>Fungi</taxon>
        <taxon>Dikarya</taxon>
        <taxon>Ascomycota</taxon>
        <taxon>Saccharomycotina</taxon>
        <taxon>Pichiomycetes</taxon>
        <taxon>Pichiales</taxon>
        <taxon>Pichiaceae</taxon>
        <taxon>Pichia</taxon>
    </lineage>
</organism>
<keyword evidence="11" id="KW-0472">Membrane</keyword>
<evidence type="ECO:0000256" key="12">
    <source>
        <dbReference type="ARBA" id="ARBA00023140"/>
    </source>
</evidence>
<evidence type="ECO:0000313" key="14">
    <source>
        <dbReference type="EMBL" id="TID30559.1"/>
    </source>
</evidence>
<gene>
    <name evidence="14" type="ORF">CANINC_000914</name>
</gene>
<keyword evidence="8" id="KW-0862">Zinc</keyword>
<evidence type="ECO:0000256" key="1">
    <source>
        <dbReference type="ARBA" id="ARBA00004585"/>
    </source>
</evidence>
<dbReference type="EMBL" id="SELW01000141">
    <property type="protein sequence ID" value="TID30559.1"/>
    <property type="molecule type" value="Genomic_DNA"/>
</dbReference>
<evidence type="ECO:0000256" key="3">
    <source>
        <dbReference type="ARBA" id="ARBA00008704"/>
    </source>
</evidence>
<evidence type="ECO:0000256" key="8">
    <source>
        <dbReference type="ARBA" id="ARBA00022833"/>
    </source>
</evidence>
<evidence type="ECO:0000256" key="10">
    <source>
        <dbReference type="ARBA" id="ARBA00022989"/>
    </source>
</evidence>